<dbReference type="SUPFAM" id="SSF55729">
    <property type="entry name" value="Acyl-CoA N-acyltransferases (Nat)"/>
    <property type="match status" value="1"/>
</dbReference>
<comment type="caution">
    <text evidence="4">The sequence shown here is derived from an EMBL/GenBank/DDBJ whole genome shotgun (WGS) entry which is preliminary data.</text>
</comment>
<keyword evidence="1" id="KW-0808">Transferase</keyword>
<protein>
    <submittedName>
        <fullName evidence="4">GNAT family N-acetyltransferase</fullName>
    </submittedName>
</protein>
<dbReference type="OrthoDB" id="9796381at2"/>
<accession>A0A426RMF4</accession>
<keyword evidence="2" id="KW-0012">Acyltransferase</keyword>
<evidence type="ECO:0000259" key="3">
    <source>
        <dbReference type="PROSITE" id="PS51186"/>
    </source>
</evidence>
<evidence type="ECO:0000313" key="4">
    <source>
        <dbReference type="EMBL" id="RRQ50149.1"/>
    </source>
</evidence>
<reference evidence="5" key="1">
    <citation type="submission" date="2018-08" db="EMBL/GenBank/DDBJ databases">
        <authorList>
            <person name="Khan S.A."/>
            <person name="J S.E."/>
        </authorList>
    </citation>
    <scope>NUCLEOTIDE SEQUENCE [LARGE SCALE GENOMIC DNA]</scope>
    <source>
        <strain evidence="5">PoM-212</strain>
    </source>
</reference>
<reference evidence="5" key="2">
    <citation type="submission" date="2018-12" db="EMBL/GenBank/DDBJ databases">
        <title>Maribacter lutimaris sp. nov., isolated from marine sediment.</title>
        <authorList>
            <person name="Kim K.K."/>
        </authorList>
    </citation>
    <scope>NUCLEOTIDE SEQUENCE [LARGE SCALE GENOMIC DNA]</scope>
    <source>
        <strain evidence="5">PoM-212</strain>
    </source>
</reference>
<dbReference type="RefSeq" id="WP_125222621.1">
    <property type="nucleotide sequence ID" value="NZ_QUSX01000001.1"/>
</dbReference>
<evidence type="ECO:0000313" key="5">
    <source>
        <dbReference type="Proteomes" id="UP000286990"/>
    </source>
</evidence>
<evidence type="ECO:0000256" key="1">
    <source>
        <dbReference type="ARBA" id="ARBA00022679"/>
    </source>
</evidence>
<evidence type="ECO:0000256" key="2">
    <source>
        <dbReference type="ARBA" id="ARBA00023315"/>
    </source>
</evidence>
<gene>
    <name evidence="4" type="ORF">DZC72_06160</name>
</gene>
<dbReference type="AlphaFoldDB" id="A0A426RMF4"/>
<dbReference type="GO" id="GO:0016747">
    <property type="term" value="F:acyltransferase activity, transferring groups other than amino-acyl groups"/>
    <property type="evidence" value="ECO:0007669"/>
    <property type="project" value="InterPro"/>
</dbReference>
<dbReference type="InterPro" id="IPR016181">
    <property type="entry name" value="Acyl_CoA_acyltransferase"/>
</dbReference>
<dbReference type="InterPro" id="IPR050680">
    <property type="entry name" value="YpeA/RimI_acetyltransf"/>
</dbReference>
<keyword evidence="5" id="KW-1185">Reference proteome</keyword>
<dbReference type="Proteomes" id="UP000286990">
    <property type="component" value="Unassembled WGS sequence"/>
</dbReference>
<dbReference type="PANTHER" id="PTHR43420">
    <property type="entry name" value="ACETYLTRANSFERASE"/>
    <property type="match status" value="1"/>
</dbReference>
<dbReference type="InterPro" id="IPR000182">
    <property type="entry name" value="GNAT_dom"/>
</dbReference>
<name>A0A426RMF4_9FLAO</name>
<sequence length="166" mass="19765">MIQPAKISEIPDILSMTNACRLHMESKNIFQWTTEYPSEEKFLTDIKRKELYVLKKEDEIIGCIVISSLMDEEYRHVAWLSPNSKNLYVHRLAVHPEHQGKGYALQLMDFAEDFARQNNFISIRLDTFSQNKRNQRFYEARGYKKLEDIYFPNQSSYPFHCYELVV</sequence>
<feature type="domain" description="N-acetyltransferase" evidence="3">
    <location>
        <begin position="1"/>
        <end position="164"/>
    </location>
</feature>
<dbReference type="PROSITE" id="PS51186">
    <property type="entry name" value="GNAT"/>
    <property type="match status" value="1"/>
</dbReference>
<dbReference type="Pfam" id="PF00583">
    <property type="entry name" value="Acetyltransf_1"/>
    <property type="match status" value="1"/>
</dbReference>
<dbReference type="PANTHER" id="PTHR43420:SF46">
    <property type="entry name" value="ACETYLTRANSFERASE"/>
    <property type="match status" value="1"/>
</dbReference>
<proteinExistence type="predicted"/>
<dbReference type="CDD" id="cd04301">
    <property type="entry name" value="NAT_SF"/>
    <property type="match status" value="1"/>
</dbReference>
<organism evidence="4 5">
    <name type="scientific">Maribacter algicola</name>
    <dbReference type="NCBI Taxonomy" id="2498892"/>
    <lineage>
        <taxon>Bacteria</taxon>
        <taxon>Pseudomonadati</taxon>
        <taxon>Bacteroidota</taxon>
        <taxon>Flavobacteriia</taxon>
        <taxon>Flavobacteriales</taxon>
        <taxon>Flavobacteriaceae</taxon>
        <taxon>Maribacter</taxon>
    </lineage>
</organism>
<dbReference type="Gene3D" id="3.40.630.30">
    <property type="match status" value="1"/>
</dbReference>
<dbReference type="EMBL" id="QUSX01000001">
    <property type="protein sequence ID" value="RRQ50149.1"/>
    <property type="molecule type" value="Genomic_DNA"/>
</dbReference>